<feature type="domain" description="Lipid/polyisoprenoid-binding YceI-like" evidence="2">
    <location>
        <begin position="47"/>
        <end position="211"/>
    </location>
</feature>
<dbReference type="RefSeq" id="WP_267218705.1">
    <property type="nucleotide sequence ID" value="NZ_JAPCWC010000002.1"/>
</dbReference>
<dbReference type="EMBL" id="JBHLTM010000061">
    <property type="protein sequence ID" value="MFC0685964.1"/>
    <property type="molecule type" value="Genomic_DNA"/>
</dbReference>
<evidence type="ECO:0000259" key="2">
    <source>
        <dbReference type="SMART" id="SM00867"/>
    </source>
</evidence>
<dbReference type="PANTHER" id="PTHR34406:SF1">
    <property type="entry name" value="PROTEIN YCEI"/>
    <property type="match status" value="1"/>
</dbReference>
<evidence type="ECO:0000256" key="1">
    <source>
        <dbReference type="SAM" id="SignalP"/>
    </source>
</evidence>
<evidence type="ECO:0000313" key="4">
    <source>
        <dbReference type="Proteomes" id="UP001589858"/>
    </source>
</evidence>
<feature type="signal peptide" evidence="1">
    <location>
        <begin position="1"/>
        <end position="21"/>
    </location>
</feature>
<dbReference type="Proteomes" id="UP001589858">
    <property type="component" value="Unassembled WGS sequence"/>
</dbReference>
<feature type="chain" id="PRO_5045179828" evidence="1">
    <location>
        <begin position="22"/>
        <end position="213"/>
    </location>
</feature>
<keyword evidence="1" id="KW-0732">Signal</keyword>
<comment type="caution">
    <text evidence="3">The sequence shown here is derived from an EMBL/GenBank/DDBJ whole genome shotgun (WGS) entry which is preliminary data.</text>
</comment>
<name>A0ABV6S9R0_9SPHN</name>
<keyword evidence="4" id="KW-1185">Reference proteome</keyword>
<organism evidence="3 4">
    <name type="scientific">Novosphingobium clariflavum</name>
    <dbReference type="NCBI Taxonomy" id="2029884"/>
    <lineage>
        <taxon>Bacteria</taxon>
        <taxon>Pseudomonadati</taxon>
        <taxon>Pseudomonadota</taxon>
        <taxon>Alphaproteobacteria</taxon>
        <taxon>Sphingomonadales</taxon>
        <taxon>Sphingomonadaceae</taxon>
        <taxon>Novosphingobium</taxon>
    </lineage>
</organism>
<dbReference type="PANTHER" id="PTHR34406">
    <property type="entry name" value="PROTEIN YCEI"/>
    <property type="match status" value="1"/>
</dbReference>
<evidence type="ECO:0000313" key="3">
    <source>
        <dbReference type="EMBL" id="MFC0685964.1"/>
    </source>
</evidence>
<protein>
    <submittedName>
        <fullName evidence="3">YceI family protein</fullName>
    </submittedName>
</protein>
<reference evidence="3 4" key="1">
    <citation type="submission" date="2024-09" db="EMBL/GenBank/DDBJ databases">
        <authorList>
            <person name="Sun Q."/>
            <person name="Mori K."/>
        </authorList>
    </citation>
    <scope>NUCLEOTIDE SEQUENCE [LARGE SCALE GENOMIC DNA]</scope>
    <source>
        <strain evidence="3 4">CICC 11035S</strain>
    </source>
</reference>
<dbReference type="InterPro" id="IPR007372">
    <property type="entry name" value="Lipid/polyisoprenoid-bd_YceI"/>
</dbReference>
<gene>
    <name evidence="3" type="ORF">ACFFF8_15330</name>
</gene>
<dbReference type="Gene3D" id="2.40.128.110">
    <property type="entry name" value="Lipid/polyisoprenoid-binding, YceI-like"/>
    <property type="match status" value="1"/>
</dbReference>
<accession>A0ABV6S9R0</accession>
<dbReference type="InterPro" id="IPR036761">
    <property type="entry name" value="TTHA0802/YceI-like_sf"/>
</dbReference>
<proteinExistence type="predicted"/>
<dbReference type="SMART" id="SM00867">
    <property type="entry name" value="YceI"/>
    <property type="match status" value="1"/>
</dbReference>
<dbReference type="Pfam" id="PF04264">
    <property type="entry name" value="YceI"/>
    <property type="match status" value="1"/>
</dbReference>
<sequence length="213" mass="21922">MRRSPIALVLAAAVLAAPVIAQPGPGGAGHMEMLHGFGTPAAVKAGTYAVEPAHTQVTFSVSHMGISPFAGTFSGASGTMALDPANLAATKLSVTIPIASVQTTSSKLSEELVSADWLDAARFPTASFTATKVTPLGPEAASIEGTLTLHGVSKPVTIMARFFGAAQNPMSKKDSIGFLARAQIKRSDFGVAKYVPLVSDETVLVINAAFEKQ</sequence>
<dbReference type="SUPFAM" id="SSF101874">
    <property type="entry name" value="YceI-like"/>
    <property type="match status" value="1"/>
</dbReference>